<name>A0A1I3MLC3_9RHOB</name>
<accession>A0A1I3MLC3</accession>
<keyword evidence="3" id="KW-1185">Reference proteome</keyword>
<gene>
    <name evidence="2" type="ORF">SAMN04488095_1887</name>
</gene>
<sequence length="44" mass="4336">MLRTFLIGCLLASFALGQAVNPGDAAMMGVPIIGPSCLVMGAGA</sequence>
<reference evidence="2 3" key="1">
    <citation type="submission" date="2016-10" db="EMBL/GenBank/DDBJ databases">
        <authorList>
            <person name="de Groot N.N."/>
        </authorList>
    </citation>
    <scope>NUCLEOTIDE SEQUENCE [LARGE SCALE GENOMIC DNA]</scope>
    <source>
        <strain evidence="2 3">DSM 19073</strain>
    </source>
</reference>
<organism evidence="2 3">
    <name type="scientific">Jannaschia pohangensis</name>
    <dbReference type="NCBI Taxonomy" id="390807"/>
    <lineage>
        <taxon>Bacteria</taxon>
        <taxon>Pseudomonadati</taxon>
        <taxon>Pseudomonadota</taxon>
        <taxon>Alphaproteobacteria</taxon>
        <taxon>Rhodobacterales</taxon>
        <taxon>Roseobacteraceae</taxon>
        <taxon>Jannaschia</taxon>
    </lineage>
</organism>
<dbReference type="AlphaFoldDB" id="A0A1I3MLC3"/>
<keyword evidence="1" id="KW-0732">Signal</keyword>
<evidence type="ECO:0000256" key="1">
    <source>
        <dbReference type="SAM" id="SignalP"/>
    </source>
</evidence>
<proteinExistence type="predicted"/>
<feature type="signal peptide" evidence="1">
    <location>
        <begin position="1"/>
        <end position="19"/>
    </location>
</feature>
<dbReference type="Proteomes" id="UP000199110">
    <property type="component" value="Unassembled WGS sequence"/>
</dbReference>
<dbReference type="EMBL" id="FORA01000002">
    <property type="protein sequence ID" value="SFI97769.1"/>
    <property type="molecule type" value="Genomic_DNA"/>
</dbReference>
<protein>
    <submittedName>
        <fullName evidence="2">Uncharacterized protein</fullName>
    </submittedName>
</protein>
<evidence type="ECO:0000313" key="2">
    <source>
        <dbReference type="EMBL" id="SFI97769.1"/>
    </source>
</evidence>
<dbReference type="RefSeq" id="WP_281243815.1">
    <property type="nucleotide sequence ID" value="NZ_FORA01000002.1"/>
</dbReference>
<dbReference type="STRING" id="390807.SAMN04488095_1887"/>
<evidence type="ECO:0000313" key="3">
    <source>
        <dbReference type="Proteomes" id="UP000199110"/>
    </source>
</evidence>
<feature type="chain" id="PRO_5011435847" evidence="1">
    <location>
        <begin position="20"/>
        <end position="44"/>
    </location>
</feature>